<dbReference type="InterPro" id="IPR018759">
    <property type="entry name" value="BBP2_2"/>
</dbReference>
<keyword evidence="2" id="KW-0732">Signal</keyword>
<protein>
    <submittedName>
        <fullName evidence="3">Outer membrane beta-barrel protein</fullName>
    </submittedName>
</protein>
<dbReference type="EMBL" id="JBBKTX010000010">
    <property type="protein sequence ID" value="MFK4752610.1"/>
    <property type="molecule type" value="Genomic_DNA"/>
</dbReference>
<dbReference type="Pfam" id="PF10082">
    <property type="entry name" value="BBP2_2"/>
    <property type="match status" value="1"/>
</dbReference>
<comment type="caution">
    <text evidence="3">The sequence shown here is derived from an EMBL/GenBank/DDBJ whole genome shotgun (WGS) entry which is preliminary data.</text>
</comment>
<evidence type="ECO:0000256" key="1">
    <source>
        <dbReference type="SAM" id="MobiDB-lite"/>
    </source>
</evidence>
<keyword evidence="4" id="KW-1185">Reference proteome</keyword>
<organism evidence="3 4">
    <name type="scientific">Oceanobacter antarcticus</name>
    <dbReference type="NCBI Taxonomy" id="3133425"/>
    <lineage>
        <taxon>Bacteria</taxon>
        <taxon>Pseudomonadati</taxon>
        <taxon>Pseudomonadota</taxon>
        <taxon>Gammaproteobacteria</taxon>
        <taxon>Oceanospirillales</taxon>
        <taxon>Oceanospirillaceae</taxon>
        <taxon>Oceanobacter</taxon>
    </lineage>
</organism>
<evidence type="ECO:0000313" key="4">
    <source>
        <dbReference type="Proteomes" id="UP001620597"/>
    </source>
</evidence>
<dbReference type="RefSeq" id="WP_416205824.1">
    <property type="nucleotide sequence ID" value="NZ_JBBKTX010000010.1"/>
</dbReference>
<sequence>MKAWQLPLFAMASVSTAAYAVQPDGIMLGSGVTLLPSIKAEVENNSNIYLQDSNSEVSSVITRLAPSIALEVDLGATLLGFAADFENGTYDHDSNDNYLDQTYSASGEFELGAKNSASLDASLNKGHDDRGTGALEGPQATSIADPSEYDETTFGGSYTYGADSSMLQLTGFGTVYDKSYTNNKSSTADLEHDKTTLGARLSYKISGMTRAEIEVSQAETSFVTDTAALERDGSETRLMAGVSWDITGKTTGSLLVGNSARSFDQSDLDTQTKFAWEIGASWSPREYSTLNFSSNQSAEETTGSGNFIDRVVTTLSWDHEFSSYWSADASFSRTSDTYVNAGVSAFSDRKDTLNDMSVGAVYSPNKMVDIEAGLTKSARTSNVDGLDYSQTIMVASVLVAF</sequence>
<feature type="chain" id="PRO_5045105799" evidence="2">
    <location>
        <begin position="21"/>
        <end position="401"/>
    </location>
</feature>
<dbReference type="Proteomes" id="UP001620597">
    <property type="component" value="Unassembled WGS sequence"/>
</dbReference>
<proteinExistence type="predicted"/>
<feature type="region of interest" description="Disordered" evidence="1">
    <location>
        <begin position="120"/>
        <end position="149"/>
    </location>
</feature>
<name>A0ABW8NI48_9GAMM</name>
<evidence type="ECO:0000256" key="2">
    <source>
        <dbReference type="SAM" id="SignalP"/>
    </source>
</evidence>
<feature type="signal peptide" evidence="2">
    <location>
        <begin position="1"/>
        <end position="20"/>
    </location>
</feature>
<gene>
    <name evidence="3" type="ORF">WG929_09350</name>
</gene>
<accession>A0ABW8NI48</accession>
<reference evidence="3 4" key="1">
    <citation type="submission" date="2024-03" db="EMBL/GenBank/DDBJ databases">
        <title>High-quality draft genome sequence of Oceanobacter sp. wDCs-4.</title>
        <authorList>
            <person name="Dong C."/>
        </authorList>
    </citation>
    <scope>NUCLEOTIDE SEQUENCE [LARGE SCALE GENOMIC DNA]</scope>
    <source>
        <strain evidence="4">wDCs-4</strain>
    </source>
</reference>
<evidence type="ECO:0000313" key="3">
    <source>
        <dbReference type="EMBL" id="MFK4752610.1"/>
    </source>
</evidence>